<reference evidence="3 4" key="1">
    <citation type="submission" date="2015-03" db="EMBL/GenBank/DDBJ databases">
        <title>Genome sequence of Pseudoalteromonas aurantia.</title>
        <authorList>
            <person name="Xie B.-B."/>
            <person name="Rong J.-C."/>
            <person name="Qin Q.-L."/>
            <person name="Zhang Y.-Z."/>
        </authorList>
    </citation>
    <scope>NUCLEOTIDE SEQUENCE [LARGE SCALE GENOMIC DNA]</scope>
    <source>
        <strain evidence="3 4">208</strain>
    </source>
</reference>
<dbReference type="Pfam" id="PF25023">
    <property type="entry name" value="TEN_YD-shell"/>
    <property type="match status" value="2"/>
</dbReference>
<gene>
    <name evidence="3" type="ORF">PAUR_a1619</name>
</gene>
<sequence length="1586" mass="176758">MKRYFIFFTILFSSSLFSFDEENLESARISQLQNINNAMSYRGSIGKIKPHSMEVFGEQHDKYSGTLTFTREDAVLKGNSNLPMSYKTIFHTYMPKSVAVWEEELPRIEMSFTASGSTKESALSVDWKNGSYCSGSPIPDRSNNIDADAVYSYSSVPRIIIPGIISDNLLLNDGTIGKSRENYKYVTKSNVIISCYVASDNKEGFKAILPNGHIYYFEYYRGKQSNSESSTYYTKDDYYYQVDATLYVVKVEDRFNNNLLYKYNNSRLESIVSNDGRKIEVSYATKTDSSTATRLSTKTVVATDIGGESKKSWVYTQEANGPGEHQRYVGKVVEPDLREWKYNLHVVDAEPGDLILASGSGTDSCILTHTTPRTMTVEHPDGGIAKFVFSEGFNDKANNYSYRGRIEPCYKVYSLDSKTIKNNQKTMTWKYEYSETRGAYNGSYNEGDVIPKEYLIPLPVPINVNRYLTKKVKEVNPDSSVNNYYINRDYSSFSEGDIVALEKEDSNGNIIKTEEYTYTPSTIFGKKYGVHLNGNRYNFLNNSLLKSEKHTFPDDVYNKDYIEYDIYGNAKEVKESNNFGADLKTSYFYYHDTSNWLLSNFIKKSRVEVYDGVETEYKPEKEVSYYSAEHVYSSLPHEIKLNDQLRLTYTKYHDDGNLKEVEYNKDVMNGNVKISTVFSNYYRSIPQKVTLSNRYEGTENLSLSRTVDEFGRITSITDFNGVKTNYQFDKQDRLISIKEDGSLDTFFTWVHATTDSNKNIRIVSRCELKEDHSSCEGDAIFKTTETYDNLLRLVSTENEDLTNPKELKSVRYQYFAYDHNNKQTFASHVTDSASIITSGVYRNYDVLGRVEKISTTGLGDVVYEYLVDNKIKVTDAQGNATTTTYQAFGRPRYDIATKIESPENITTDIDVDIFGLVKSITQSGEQETFTETRLYDANKQLCLIQRADVGNTVMKYNALGELQWQKQGVTNTECVTTEPADSTSFIYDNVGDLYKVDYPGTDIDVEYTLDNNGNIKKLVAGTVTHAYNYNNQNLLEDETLTVGSDGTLTIDYDYNSLGHRSAITYPDNTKVQFKPNGFGEPTEAQVYDAGDVVQQSFAIDAVHYAHGALKTFTYGNGVKHTTTVNTSSLLPESIVDLQGTTNIVNLGYTYDNNLNITSITDTQNPQFSITNMTYDGVDRLKTVTGVAGIGNSAITYDTLGNIKTYKSKGRDLTYKYDTSLNRLTSVTGTGTDGKYAVIKYDARGHIKHNGKFDLNFNAANQLKSAKGNTYIYDGHNRRVKQVDGKGTSYSMYSQYGTLLYREKGSFIGEGTSYIHLGKKLIAKYGDVTPQTVAESRQHHRPFGESIEAPKDDVGYTGHKFDTDLGLSYMQARYYDPVIGRFYSNDPVDTIGHVANGNTIHGFNRYIYANNNPYKYKDPNGELGHLAVGFIIGAGVELGAQYFSGKDISFTKAAVAGAAGAATGGITSIAKASIMTGSKVVATATEKALSGTMVLGGGAVANTGAGMVNDSIDGASNEKIMENGLENAVEGVAPHVKAVGKVAGKLSGKLFDKIGMGDAAKQIGVEAATQGSEKAISEACSSVDNEC</sequence>
<dbReference type="InterPro" id="IPR050708">
    <property type="entry name" value="T6SS_VgrG/RHS"/>
</dbReference>
<dbReference type="NCBIfam" id="TIGR03696">
    <property type="entry name" value="Rhs_assc_core"/>
    <property type="match status" value="1"/>
</dbReference>
<evidence type="ECO:0000256" key="1">
    <source>
        <dbReference type="ARBA" id="ARBA00022737"/>
    </source>
</evidence>
<dbReference type="RefSeq" id="WP_192507428.1">
    <property type="nucleotide sequence ID" value="NZ_AQGV01000012.1"/>
</dbReference>
<name>A0ABR9EAS1_9GAMM</name>
<dbReference type="InterPro" id="IPR056823">
    <property type="entry name" value="TEN-like_YD-shell"/>
</dbReference>
<dbReference type="Proteomes" id="UP000615755">
    <property type="component" value="Unassembled WGS sequence"/>
</dbReference>
<dbReference type="PANTHER" id="PTHR32305:SF15">
    <property type="entry name" value="PROTEIN RHSA-RELATED"/>
    <property type="match status" value="1"/>
</dbReference>
<feature type="domain" description="Teneurin-like YD-shell" evidence="2">
    <location>
        <begin position="969"/>
        <end position="1074"/>
    </location>
</feature>
<dbReference type="InterPro" id="IPR022385">
    <property type="entry name" value="Rhs_assc_core"/>
</dbReference>
<dbReference type="PANTHER" id="PTHR32305">
    <property type="match status" value="1"/>
</dbReference>
<evidence type="ECO:0000313" key="4">
    <source>
        <dbReference type="Proteomes" id="UP000615755"/>
    </source>
</evidence>
<dbReference type="EMBL" id="AQGV01000012">
    <property type="protein sequence ID" value="MBE0368096.1"/>
    <property type="molecule type" value="Genomic_DNA"/>
</dbReference>
<keyword evidence="1" id="KW-0677">Repeat</keyword>
<comment type="caution">
    <text evidence="3">The sequence shown here is derived from an EMBL/GenBank/DDBJ whole genome shotgun (WGS) entry which is preliminary data.</text>
</comment>
<proteinExistence type="predicted"/>
<evidence type="ECO:0000313" key="3">
    <source>
        <dbReference type="EMBL" id="MBE0368096.1"/>
    </source>
</evidence>
<evidence type="ECO:0000259" key="2">
    <source>
        <dbReference type="Pfam" id="PF25023"/>
    </source>
</evidence>
<protein>
    <recommendedName>
        <fullName evidence="2">Teneurin-like YD-shell domain-containing protein</fullName>
    </recommendedName>
</protein>
<dbReference type="Gene3D" id="2.180.10.10">
    <property type="entry name" value="RHS repeat-associated core"/>
    <property type="match status" value="2"/>
</dbReference>
<feature type="domain" description="Teneurin-like YD-shell" evidence="2">
    <location>
        <begin position="1118"/>
        <end position="1288"/>
    </location>
</feature>
<organism evidence="3 4">
    <name type="scientific">Pseudoalteromonas aurantia 208</name>
    <dbReference type="NCBI Taxonomy" id="1314867"/>
    <lineage>
        <taxon>Bacteria</taxon>
        <taxon>Pseudomonadati</taxon>
        <taxon>Pseudomonadota</taxon>
        <taxon>Gammaproteobacteria</taxon>
        <taxon>Alteromonadales</taxon>
        <taxon>Pseudoalteromonadaceae</taxon>
        <taxon>Pseudoalteromonas</taxon>
    </lineage>
</organism>
<keyword evidence="4" id="KW-1185">Reference proteome</keyword>
<accession>A0ABR9EAS1</accession>